<organism evidence="3 4">
    <name type="scientific">Olivibacter ginsenosidimutans</name>
    <dbReference type="NCBI Taxonomy" id="1176537"/>
    <lineage>
        <taxon>Bacteria</taxon>
        <taxon>Pseudomonadati</taxon>
        <taxon>Bacteroidota</taxon>
        <taxon>Sphingobacteriia</taxon>
        <taxon>Sphingobacteriales</taxon>
        <taxon>Sphingobacteriaceae</taxon>
        <taxon>Olivibacter</taxon>
    </lineage>
</organism>
<evidence type="ECO:0000313" key="3">
    <source>
        <dbReference type="EMBL" id="GAA4792899.1"/>
    </source>
</evidence>
<dbReference type="PANTHER" id="PTHR30160">
    <property type="entry name" value="TETRAACYLDISACCHARIDE 4'-KINASE-RELATED"/>
    <property type="match status" value="1"/>
</dbReference>
<dbReference type="Gene3D" id="3.40.50.2000">
    <property type="entry name" value="Glycogen Phosphorylase B"/>
    <property type="match status" value="2"/>
</dbReference>
<dbReference type="InterPro" id="IPR002201">
    <property type="entry name" value="Glyco_trans_9"/>
</dbReference>
<evidence type="ECO:0000313" key="4">
    <source>
        <dbReference type="Proteomes" id="UP001501411"/>
    </source>
</evidence>
<evidence type="ECO:0000256" key="1">
    <source>
        <dbReference type="ARBA" id="ARBA00022676"/>
    </source>
</evidence>
<keyword evidence="2" id="KW-0808">Transferase</keyword>
<keyword evidence="1" id="KW-0328">Glycosyltransferase</keyword>
<accession>A0ABP9BAK6</accession>
<comment type="caution">
    <text evidence="3">The sequence shown here is derived from an EMBL/GenBank/DDBJ whole genome shotgun (WGS) entry which is preliminary data.</text>
</comment>
<protein>
    <submittedName>
        <fullName evidence="3">Glycosyltransferase family 9 protein</fullName>
    </submittedName>
</protein>
<dbReference type="InterPro" id="IPR051199">
    <property type="entry name" value="LPS_LOS_Heptosyltrfase"/>
</dbReference>
<gene>
    <name evidence="3" type="ORF">GCM10023231_21360</name>
</gene>
<dbReference type="CDD" id="cd03789">
    <property type="entry name" value="GT9_LPS_heptosyltransferase"/>
    <property type="match status" value="1"/>
</dbReference>
<evidence type="ECO:0000256" key="2">
    <source>
        <dbReference type="ARBA" id="ARBA00022679"/>
    </source>
</evidence>
<name>A0ABP9BAK6_9SPHI</name>
<dbReference type="RefSeq" id="WP_345231765.1">
    <property type="nucleotide sequence ID" value="NZ_BAABIQ010000033.1"/>
</dbReference>
<keyword evidence="4" id="KW-1185">Reference proteome</keyword>
<dbReference type="Proteomes" id="UP001501411">
    <property type="component" value="Unassembled WGS sequence"/>
</dbReference>
<dbReference type="Pfam" id="PF01075">
    <property type="entry name" value="Glyco_transf_9"/>
    <property type="match status" value="1"/>
</dbReference>
<dbReference type="EMBL" id="BAABIQ010000033">
    <property type="protein sequence ID" value="GAA4792899.1"/>
    <property type="molecule type" value="Genomic_DNA"/>
</dbReference>
<reference evidence="4" key="1">
    <citation type="journal article" date="2019" name="Int. J. Syst. Evol. Microbiol.">
        <title>The Global Catalogue of Microorganisms (GCM) 10K type strain sequencing project: providing services to taxonomists for standard genome sequencing and annotation.</title>
        <authorList>
            <consortium name="The Broad Institute Genomics Platform"/>
            <consortium name="The Broad Institute Genome Sequencing Center for Infectious Disease"/>
            <person name="Wu L."/>
            <person name="Ma J."/>
        </authorList>
    </citation>
    <scope>NUCLEOTIDE SEQUENCE [LARGE SCALE GENOMIC DNA]</scope>
    <source>
        <strain evidence="4">JCM 18200</strain>
    </source>
</reference>
<dbReference type="PANTHER" id="PTHR30160:SF1">
    <property type="entry name" value="LIPOPOLYSACCHARIDE 1,2-N-ACETYLGLUCOSAMINETRANSFERASE-RELATED"/>
    <property type="match status" value="1"/>
</dbReference>
<proteinExistence type="predicted"/>
<dbReference type="SUPFAM" id="SSF53756">
    <property type="entry name" value="UDP-Glycosyltransferase/glycogen phosphorylase"/>
    <property type="match status" value="1"/>
</dbReference>
<sequence>MTEIKKIAFLRALQLGDFLCTVPAIRTLRKAYPKAIISWIGLPHMAHLAKRFAHYIDEFIPFPGYPGLPEQPIVPEAILHFIQEMQRRRFDLALQLQGNGTHVNDLLSLFKANKMAGFYSNQSYKPPDGGFMLYPEHLHEIDRHLALMKHLKLPIQETALEFPIAMTGRPLLDELGLEPQTYICFHAGSRGKWRQWPPRHFAYLADHCMKLGYRAVFTGTRDEQELVANVASYMHNKPIIVAGKTSLDELAILLKQAKGLVSNCTGVAHLAYALEIPTVTISMDGEPYRWGPPKNNRHVLIDWLKTPIYEKVEASCDLVFNLGFCSNLRTAIIT</sequence>